<dbReference type="RefSeq" id="WP_344630224.1">
    <property type="nucleotide sequence ID" value="NZ_BAAATJ010000005.1"/>
</dbReference>
<evidence type="ECO:0000256" key="1">
    <source>
        <dbReference type="ARBA" id="ARBA00022676"/>
    </source>
</evidence>
<dbReference type="Pfam" id="PF13439">
    <property type="entry name" value="Glyco_transf_4"/>
    <property type="match status" value="1"/>
</dbReference>
<dbReference type="SUPFAM" id="SSF53756">
    <property type="entry name" value="UDP-Glycosyltransferase/glycogen phosphorylase"/>
    <property type="match status" value="1"/>
</dbReference>
<evidence type="ECO:0000256" key="2">
    <source>
        <dbReference type="ARBA" id="ARBA00022679"/>
    </source>
</evidence>
<keyword evidence="2" id="KW-0808">Transferase</keyword>
<dbReference type="PANTHER" id="PTHR45947">
    <property type="entry name" value="SULFOQUINOVOSYL TRANSFERASE SQD2"/>
    <property type="match status" value="1"/>
</dbReference>
<evidence type="ECO:0000259" key="5">
    <source>
        <dbReference type="Pfam" id="PF13439"/>
    </source>
</evidence>
<dbReference type="CDD" id="cd03802">
    <property type="entry name" value="GT4_AviGT4-like"/>
    <property type="match status" value="1"/>
</dbReference>
<proteinExistence type="predicted"/>
<dbReference type="Proteomes" id="UP001500058">
    <property type="component" value="Unassembled WGS sequence"/>
</dbReference>
<dbReference type="Gene3D" id="3.40.50.2000">
    <property type="entry name" value="Glycogen Phosphorylase B"/>
    <property type="match status" value="2"/>
</dbReference>
<dbReference type="EMBL" id="BAAATJ010000005">
    <property type="protein sequence ID" value="GAA2392695.1"/>
    <property type="molecule type" value="Genomic_DNA"/>
</dbReference>
<reference evidence="6 7" key="1">
    <citation type="journal article" date="2019" name="Int. J. Syst. Evol. Microbiol.">
        <title>The Global Catalogue of Microorganisms (GCM) 10K type strain sequencing project: providing services to taxonomists for standard genome sequencing and annotation.</title>
        <authorList>
            <consortium name="The Broad Institute Genomics Platform"/>
            <consortium name="The Broad Institute Genome Sequencing Center for Infectious Disease"/>
            <person name="Wu L."/>
            <person name="Ma J."/>
        </authorList>
    </citation>
    <scope>NUCLEOTIDE SEQUENCE [LARGE SCALE GENOMIC DNA]</scope>
    <source>
        <strain evidence="6 7">JCM 6921</strain>
    </source>
</reference>
<evidence type="ECO:0000313" key="7">
    <source>
        <dbReference type="Proteomes" id="UP001500058"/>
    </source>
</evidence>
<evidence type="ECO:0000313" key="6">
    <source>
        <dbReference type="EMBL" id="GAA2392695.1"/>
    </source>
</evidence>
<protein>
    <submittedName>
        <fullName evidence="6">Glycosyltransferase family 4 protein</fullName>
    </submittedName>
</protein>
<sequence>MSNRSLRIAMIAPPWFDLPPRGYGGIEAMCADLVDALVARGHQVTLVAAGRNGTRARMVRTYDVPQGPRLGEPLPEVLHAAAAGRILDGLDVDVVHDHSLAGPLLARGRNVPTVVTVHGPVEGEPGEYYRHLGDSVHLVAISDAQRRPAPDLNWCGTVYNALRPEDFPFRPEKEDWVLFLGRCTPDKGMHLAIDAARAAGRGIRLAAKCSEPAEHAYFEAEIEPRLGPGVEWLGEVGGERKKDLLARARCLLFPLQWEEPFGMVMIEAMACGTPVVTLRRGSVPEVVEDGATGLVRDDPAELPEALEAVGGLDPARCRKSVVERFRPEIMAAGYEVVYRRAIAAHGGDPRDVPPEPDGSLADAVNAGAGMQPVA</sequence>
<feature type="region of interest" description="Disordered" evidence="3">
    <location>
        <begin position="346"/>
        <end position="374"/>
    </location>
</feature>
<evidence type="ECO:0000259" key="4">
    <source>
        <dbReference type="Pfam" id="PF00534"/>
    </source>
</evidence>
<keyword evidence="1" id="KW-0328">Glycosyltransferase</keyword>
<dbReference type="InterPro" id="IPR028098">
    <property type="entry name" value="Glyco_trans_4-like_N"/>
</dbReference>
<comment type="caution">
    <text evidence="6">The sequence shown here is derived from an EMBL/GenBank/DDBJ whole genome shotgun (WGS) entry which is preliminary data.</text>
</comment>
<evidence type="ECO:0000256" key="3">
    <source>
        <dbReference type="SAM" id="MobiDB-lite"/>
    </source>
</evidence>
<dbReference type="PANTHER" id="PTHR45947:SF13">
    <property type="entry name" value="TRANSFERASE"/>
    <property type="match status" value="1"/>
</dbReference>
<accession>A0ABN3I1K2</accession>
<name>A0ABN3I1K2_9ACTN</name>
<gene>
    <name evidence="6" type="ORF">GCM10010420_16650</name>
</gene>
<keyword evidence="7" id="KW-1185">Reference proteome</keyword>
<feature type="domain" description="Glycosyl transferase family 1" evidence="4">
    <location>
        <begin position="170"/>
        <end position="299"/>
    </location>
</feature>
<dbReference type="Pfam" id="PF00534">
    <property type="entry name" value="Glycos_transf_1"/>
    <property type="match status" value="1"/>
</dbReference>
<dbReference type="InterPro" id="IPR050194">
    <property type="entry name" value="Glycosyltransferase_grp1"/>
</dbReference>
<feature type="domain" description="Glycosyltransferase subfamily 4-like N-terminal" evidence="5">
    <location>
        <begin position="23"/>
        <end position="131"/>
    </location>
</feature>
<organism evidence="6 7">
    <name type="scientific">Streptomyces glaucosporus</name>
    <dbReference type="NCBI Taxonomy" id="284044"/>
    <lineage>
        <taxon>Bacteria</taxon>
        <taxon>Bacillati</taxon>
        <taxon>Actinomycetota</taxon>
        <taxon>Actinomycetes</taxon>
        <taxon>Kitasatosporales</taxon>
        <taxon>Streptomycetaceae</taxon>
        <taxon>Streptomyces</taxon>
    </lineage>
</organism>
<dbReference type="InterPro" id="IPR001296">
    <property type="entry name" value="Glyco_trans_1"/>
</dbReference>